<organism evidence="7 8">
    <name type="scientific">Hydrogenovibrio thermophilus</name>
    <dbReference type="NCBI Taxonomy" id="265883"/>
    <lineage>
        <taxon>Bacteria</taxon>
        <taxon>Pseudomonadati</taxon>
        <taxon>Pseudomonadota</taxon>
        <taxon>Gammaproteobacteria</taxon>
        <taxon>Thiotrichales</taxon>
        <taxon>Piscirickettsiaceae</taxon>
        <taxon>Hydrogenovibrio</taxon>
    </lineage>
</organism>
<dbReference type="CDD" id="cd03214">
    <property type="entry name" value="ABC_Iron-Siderophores_B12_Hemin"/>
    <property type="match status" value="1"/>
</dbReference>
<dbReference type="Proteomes" id="UP000285478">
    <property type="component" value="Chromosome"/>
</dbReference>
<keyword evidence="1" id="KW-0813">Transport</keyword>
<evidence type="ECO:0000256" key="3">
    <source>
        <dbReference type="ARBA" id="ARBA00022840"/>
    </source>
</evidence>
<protein>
    <submittedName>
        <fullName evidence="7">Heme ABC transporter ATP-binding protein</fullName>
    </submittedName>
</protein>
<dbReference type="InterPro" id="IPR027417">
    <property type="entry name" value="P-loop_NTPase"/>
</dbReference>
<dbReference type="GO" id="GO:0016887">
    <property type="term" value="F:ATP hydrolysis activity"/>
    <property type="evidence" value="ECO:0007669"/>
    <property type="project" value="InterPro"/>
</dbReference>
<feature type="domain" description="ABC transporter" evidence="6">
    <location>
        <begin position="3"/>
        <end position="241"/>
    </location>
</feature>
<gene>
    <name evidence="7" type="ORF">EPV75_01265</name>
</gene>
<dbReference type="AlphaFoldDB" id="A0A451G4J6"/>
<dbReference type="PROSITE" id="PS00211">
    <property type="entry name" value="ABC_TRANSPORTER_1"/>
    <property type="match status" value="1"/>
</dbReference>
<keyword evidence="2" id="KW-0547">Nucleotide-binding</keyword>
<keyword evidence="4" id="KW-1278">Translocase</keyword>
<accession>A0A451G4J6</accession>
<dbReference type="KEGG" id="htr:EPV75_01265"/>
<evidence type="ECO:0000256" key="2">
    <source>
        <dbReference type="ARBA" id="ARBA00022741"/>
    </source>
</evidence>
<evidence type="ECO:0000256" key="4">
    <source>
        <dbReference type="ARBA" id="ARBA00022967"/>
    </source>
</evidence>
<dbReference type="InterPro" id="IPR003439">
    <property type="entry name" value="ABC_transporter-like_ATP-bd"/>
</dbReference>
<evidence type="ECO:0000313" key="8">
    <source>
        <dbReference type="Proteomes" id="UP000285478"/>
    </source>
</evidence>
<dbReference type="InterPro" id="IPR017871">
    <property type="entry name" value="ABC_transporter-like_CS"/>
</dbReference>
<dbReference type="PANTHER" id="PTHR42794:SF1">
    <property type="entry name" value="HEMIN IMPORT ATP-BINDING PROTEIN HMUV"/>
    <property type="match status" value="1"/>
</dbReference>
<dbReference type="SUPFAM" id="SSF52540">
    <property type="entry name" value="P-loop containing nucleoside triphosphate hydrolases"/>
    <property type="match status" value="1"/>
</dbReference>
<dbReference type="Pfam" id="PF00005">
    <property type="entry name" value="ABC_tran"/>
    <property type="match status" value="1"/>
</dbReference>
<reference evidence="7 8" key="1">
    <citation type="journal article" date="2018" name="Environ. Microbiol.">
        <title>Genomes of ubiquitous marine and hypersaline Hydrogenovibrio, Thiomicrorhabdus and Thiomicrospira spp. encode a diversity of mechanisms to sustain chemolithoautotrophy in heterogeneous environments.</title>
        <authorList>
            <person name="Scott K.M."/>
            <person name="Williams J."/>
            <person name="Porter C.M.B."/>
            <person name="Russel S."/>
            <person name="Harmer T.L."/>
            <person name="Paul J.H."/>
            <person name="Antonen K.M."/>
            <person name="Bridges M.K."/>
            <person name="Camper G.J."/>
            <person name="Campla C.K."/>
            <person name="Casella L.G."/>
            <person name="Chase E."/>
            <person name="Conrad J.W."/>
            <person name="Cruz M.C."/>
            <person name="Dunlap D.S."/>
            <person name="Duran L."/>
            <person name="Fahsbender E.M."/>
            <person name="Goldsmith D.B."/>
            <person name="Keeley R.F."/>
            <person name="Kondoff M.R."/>
            <person name="Kussy B.I."/>
            <person name="Lane M.K."/>
            <person name="Lawler S."/>
            <person name="Leigh B.A."/>
            <person name="Lewis C."/>
            <person name="Lostal L.M."/>
            <person name="Marking D."/>
            <person name="Mancera P.A."/>
            <person name="McClenthan E.C."/>
            <person name="McIntyre E.A."/>
            <person name="Mine J.A."/>
            <person name="Modi S."/>
            <person name="Moore B.D."/>
            <person name="Morgan W.A."/>
            <person name="Nelson K.M."/>
            <person name="Nguyen K.N."/>
            <person name="Ogburn N."/>
            <person name="Parrino D.G."/>
            <person name="Pedapudi A.D."/>
            <person name="Pelham R.P."/>
            <person name="Preece A.M."/>
            <person name="Rampersad E.A."/>
            <person name="Richardson J.C."/>
            <person name="Rodgers C.M."/>
            <person name="Schaffer B.L."/>
            <person name="Sheridan N.E."/>
            <person name="Solone M.R."/>
            <person name="Staley Z.R."/>
            <person name="Tabuchi M."/>
            <person name="Waide R.J."/>
            <person name="Wanjugi P.W."/>
            <person name="Young S."/>
            <person name="Clum A."/>
            <person name="Daum C."/>
            <person name="Huntemann M."/>
            <person name="Ivanova N."/>
            <person name="Kyrpides N."/>
            <person name="Mikhailova N."/>
            <person name="Palaniappan K."/>
            <person name="Pillay M."/>
            <person name="Reddy T.B.K."/>
            <person name="Shapiro N."/>
            <person name="Stamatis D."/>
            <person name="Varghese N."/>
            <person name="Woyke T."/>
            <person name="Boden R."/>
            <person name="Freyermuth S.K."/>
            <person name="Kerfeld C.A."/>
        </authorList>
    </citation>
    <scope>NUCLEOTIDE SEQUENCE [LARGE SCALE GENOMIC DNA]</scope>
    <source>
        <strain evidence="7 8">JR-2</strain>
    </source>
</reference>
<keyword evidence="3 7" id="KW-0067">ATP-binding</keyword>
<comment type="function">
    <text evidence="5">Part of the ABC transporter complex HmuTUV involved in hemin import. Responsible for energy coupling to the transport system.</text>
</comment>
<evidence type="ECO:0000259" key="6">
    <source>
        <dbReference type="PROSITE" id="PS50893"/>
    </source>
</evidence>
<dbReference type="InterPro" id="IPR003593">
    <property type="entry name" value="AAA+_ATPase"/>
</dbReference>
<dbReference type="SMART" id="SM00382">
    <property type="entry name" value="AAA"/>
    <property type="match status" value="1"/>
</dbReference>
<dbReference type="PANTHER" id="PTHR42794">
    <property type="entry name" value="HEMIN IMPORT ATP-BINDING PROTEIN HMUV"/>
    <property type="match status" value="1"/>
</dbReference>
<evidence type="ECO:0000256" key="5">
    <source>
        <dbReference type="ARBA" id="ARBA00037066"/>
    </source>
</evidence>
<dbReference type="NCBIfam" id="NF010068">
    <property type="entry name" value="PRK13548.1"/>
    <property type="match status" value="1"/>
</dbReference>
<dbReference type="PROSITE" id="PS50893">
    <property type="entry name" value="ABC_TRANSPORTER_2"/>
    <property type="match status" value="1"/>
</dbReference>
<keyword evidence="8" id="KW-1185">Reference proteome</keyword>
<dbReference type="Gene3D" id="3.40.50.300">
    <property type="entry name" value="P-loop containing nucleotide triphosphate hydrolases"/>
    <property type="match status" value="1"/>
</dbReference>
<name>A0A451G4J6_9GAMM</name>
<dbReference type="EMBL" id="CP035033">
    <property type="protein sequence ID" value="QAB14397.1"/>
    <property type="molecule type" value="Genomic_DNA"/>
</dbReference>
<proteinExistence type="predicted"/>
<sequence>MMLITEHLNIALQGQSILKHIDLMIEPGAIVSILGPNGAGKSTLMKSLSGDIPDGLHQVTLEGRKLKEYSVPELAKYRAVMPQSVQLDFPFLVSEVIEMSLLTAVSHYERAAYVERALAMFDVSHLKDRNYLTLSGGEQQRVQLARVIAQITHKADDRNRYLFLDECTSSLDLAHQHQVFEVVTEVVKTHRIAAIMVLHDLNLASQYSGRLVLMNQGEIVSQGTVDEVLQEERITDVYGYPVKVTPHPKGWPMVIPA</sequence>
<evidence type="ECO:0000313" key="7">
    <source>
        <dbReference type="EMBL" id="QAB14397.1"/>
    </source>
</evidence>
<dbReference type="GO" id="GO:0005524">
    <property type="term" value="F:ATP binding"/>
    <property type="evidence" value="ECO:0007669"/>
    <property type="project" value="UniProtKB-KW"/>
</dbReference>
<evidence type="ECO:0000256" key="1">
    <source>
        <dbReference type="ARBA" id="ARBA00022448"/>
    </source>
</evidence>